<evidence type="ECO:0000313" key="2">
    <source>
        <dbReference type="Proteomes" id="UP001153076"/>
    </source>
</evidence>
<reference evidence="1" key="1">
    <citation type="submission" date="2022-04" db="EMBL/GenBank/DDBJ databases">
        <title>Carnegiea gigantea Genome sequencing and assembly v2.</title>
        <authorList>
            <person name="Copetti D."/>
            <person name="Sanderson M.J."/>
            <person name="Burquez A."/>
            <person name="Wojciechowski M.F."/>
        </authorList>
    </citation>
    <scope>NUCLEOTIDE SEQUENCE</scope>
    <source>
        <strain evidence="1">SGP5-SGP5p</strain>
        <tissue evidence="1">Aerial part</tissue>
    </source>
</reference>
<evidence type="ECO:0000313" key="1">
    <source>
        <dbReference type="EMBL" id="KAJ8421964.1"/>
    </source>
</evidence>
<name>A0A9Q1GM35_9CARY</name>
<dbReference type="Proteomes" id="UP001153076">
    <property type="component" value="Unassembled WGS sequence"/>
</dbReference>
<organism evidence="1 2">
    <name type="scientific">Carnegiea gigantea</name>
    <dbReference type="NCBI Taxonomy" id="171969"/>
    <lineage>
        <taxon>Eukaryota</taxon>
        <taxon>Viridiplantae</taxon>
        <taxon>Streptophyta</taxon>
        <taxon>Embryophyta</taxon>
        <taxon>Tracheophyta</taxon>
        <taxon>Spermatophyta</taxon>
        <taxon>Magnoliopsida</taxon>
        <taxon>eudicotyledons</taxon>
        <taxon>Gunneridae</taxon>
        <taxon>Pentapetalae</taxon>
        <taxon>Caryophyllales</taxon>
        <taxon>Cactineae</taxon>
        <taxon>Cactaceae</taxon>
        <taxon>Cactoideae</taxon>
        <taxon>Echinocereeae</taxon>
        <taxon>Carnegiea</taxon>
    </lineage>
</organism>
<dbReference type="EMBL" id="JAKOGI010002457">
    <property type="protein sequence ID" value="KAJ8421964.1"/>
    <property type="molecule type" value="Genomic_DNA"/>
</dbReference>
<dbReference type="AlphaFoldDB" id="A0A9Q1GM35"/>
<accession>A0A9Q1GM35</accession>
<dbReference type="InterPro" id="IPR004142">
    <property type="entry name" value="NDRG"/>
</dbReference>
<sequence length="232" mass="25557">MEHLVDCCVKTATGLVSVATYGDPDKPALMNLVLKDCSRVQKHYLCFSTAPAYNILALLGTRFVPGLLNLLGAALISCDRPSTSVDDLAGQILEVMSNLLHFYMMCGVVKETLVKQYFSKDQYESANVMQFFEPINSYYMDSIRLGLVSAAIYGDPDKPALVTYPDLALNCKIAHVSRGIISASLQLLHITYQPSWAQELFQLAAAPICYDGPSPFVDNLADQILEVLNYSK</sequence>
<protein>
    <submittedName>
        <fullName evidence="1">Uncharacterized protein</fullName>
    </submittedName>
</protein>
<dbReference type="PANTHER" id="PTHR11034">
    <property type="entry name" value="N-MYC DOWNSTREAM REGULATED"/>
    <property type="match status" value="1"/>
</dbReference>
<proteinExistence type="predicted"/>
<keyword evidence="2" id="KW-1185">Reference proteome</keyword>
<comment type="caution">
    <text evidence="1">The sequence shown here is derived from an EMBL/GenBank/DDBJ whole genome shotgun (WGS) entry which is preliminary data.</text>
</comment>
<dbReference type="OrthoDB" id="741027at2759"/>
<gene>
    <name evidence="1" type="ORF">Cgig2_028753</name>
</gene>
<dbReference type="Pfam" id="PF03096">
    <property type="entry name" value="Ndr"/>
    <property type="match status" value="1"/>
</dbReference>